<evidence type="ECO:0000313" key="1">
    <source>
        <dbReference type="EMBL" id="SEJ47691.1"/>
    </source>
</evidence>
<dbReference type="EMBL" id="FNZK01000008">
    <property type="protein sequence ID" value="SEJ47691.1"/>
    <property type="molecule type" value="Genomic_DNA"/>
</dbReference>
<accession>A0A1H6Z2Q1</accession>
<organism evidence="1 2">
    <name type="scientific">Propionispira arboris</name>
    <dbReference type="NCBI Taxonomy" id="84035"/>
    <lineage>
        <taxon>Bacteria</taxon>
        <taxon>Bacillati</taxon>
        <taxon>Bacillota</taxon>
        <taxon>Negativicutes</taxon>
        <taxon>Selenomonadales</taxon>
        <taxon>Selenomonadaceae</taxon>
        <taxon>Propionispira</taxon>
    </lineage>
</organism>
<sequence>MEADFNPLSFYEQEQLSLIEQWKKESPGMANHVTSTVLKPVTWIAEKMIPQAAIKGALDFANLIGKLLADESDLKRDAGVRSISELKQKDLALSDRLANEVHNWGIGMAGGEGGLTGAAGAIGIAADVPAIITLALRTIHKIGLCYGYEAKTKGDQEFIFGIMSASGSNSIQEKQAALAVLRNIQIHVMNNTFDQLVKQQFGGQTTLLTTKVLANQLGINLTKRKALQVIPALGALVGASVNGWYIKEVGWAARRSYQEKWLIDNHKIHEVQDGVH</sequence>
<protein>
    <submittedName>
        <fullName evidence="1">EcsC protein family protein</fullName>
    </submittedName>
</protein>
<dbReference type="Pfam" id="PF12787">
    <property type="entry name" value="EcsC"/>
    <property type="match status" value="1"/>
</dbReference>
<dbReference type="STRING" id="84035.SAMN05660742_108128"/>
<name>A0A1H6Z2Q1_9FIRM</name>
<keyword evidence="2" id="KW-1185">Reference proteome</keyword>
<dbReference type="PANTHER" id="PTHR41260">
    <property type="entry name" value="PROTEIN ECSC"/>
    <property type="match status" value="1"/>
</dbReference>
<gene>
    <name evidence="1" type="ORF">SAMN05660742_108128</name>
</gene>
<dbReference type="PANTHER" id="PTHR41260:SF1">
    <property type="entry name" value="PROTEIN ECSC"/>
    <property type="match status" value="1"/>
</dbReference>
<dbReference type="AlphaFoldDB" id="A0A1H6Z2Q1"/>
<reference evidence="1 2" key="1">
    <citation type="submission" date="2016-10" db="EMBL/GenBank/DDBJ databases">
        <authorList>
            <person name="de Groot N.N."/>
        </authorList>
    </citation>
    <scope>NUCLEOTIDE SEQUENCE [LARGE SCALE GENOMIC DNA]</scope>
    <source>
        <strain evidence="1 2">DSM 2179</strain>
    </source>
</reference>
<proteinExistence type="predicted"/>
<dbReference type="InterPro" id="IPR024787">
    <property type="entry name" value="EcsC"/>
</dbReference>
<evidence type="ECO:0000313" key="2">
    <source>
        <dbReference type="Proteomes" id="UP000199662"/>
    </source>
</evidence>
<dbReference type="Proteomes" id="UP000199662">
    <property type="component" value="Unassembled WGS sequence"/>
</dbReference>